<dbReference type="PANTHER" id="PTHR30003:SF0">
    <property type="entry name" value="GLYCOLATE PERMEASE GLCA-RELATED"/>
    <property type="match status" value="1"/>
</dbReference>
<evidence type="ECO:0000256" key="6">
    <source>
        <dbReference type="ARBA" id="ARBA00022989"/>
    </source>
</evidence>
<evidence type="ECO:0000256" key="2">
    <source>
        <dbReference type="ARBA" id="ARBA00010100"/>
    </source>
</evidence>
<dbReference type="Proteomes" id="UP000010798">
    <property type="component" value="Chromosome"/>
</dbReference>
<organism evidence="9 10">
    <name type="scientific">Singulisphaera acidiphila (strain ATCC BAA-1392 / DSM 18658 / VKM B-2454 / MOB10)</name>
    <dbReference type="NCBI Taxonomy" id="886293"/>
    <lineage>
        <taxon>Bacteria</taxon>
        <taxon>Pseudomonadati</taxon>
        <taxon>Planctomycetota</taxon>
        <taxon>Planctomycetia</taxon>
        <taxon>Isosphaerales</taxon>
        <taxon>Isosphaeraceae</taxon>
        <taxon>Singulisphaera</taxon>
    </lineage>
</organism>
<evidence type="ECO:0000313" key="10">
    <source>
        <dbReference type="Proteomes" id="UP000010798"/>
    </source>
</evidence>
<feature type="transmembrane region" description="Helical" evidence="8">
    <location>
        <begin position="188"/>
        <end position="208"/>
    </location>
</feature>
<reference evidence="9 10" key="1">
    <citation type="submission" date="2012-02" db="EMBL/GenBank/DDBJ databases">
        <title>Complete sequence of chromosome of Singulisphaera acidiphila DSM 18658.</title>
        <authorList>
            <consortium name="US DOE Joint Genome Institute (JGI-PGF)"/>
            <person name="Lucas S."/>
            <person name="Copeland A."/>
            <person name="Lapidus A."/>
            <person name="Glavina del Rio T."/>
            <person name="Dalin E."/>
            <person name="Tice H."/>
            <person name="Bruce D."/>
            <person name="Goodwin L."/>
            <person name="Pitluck S."/>
            <person name="Peters L."/>
            <person name="Ovchinnikova G."/>
            <person name="Chertkov O."/>
            <person name="Kyrpides N."/>
            <person name="Mavromatis K."/>
            <person name="Ivanova N."/>
            <person name="Brettin T."/>
            <person name="Detter J.C."/>
            <person name="Han C."/>
            <person name="Larimer F."/>
            <person name="Land M."/>
            <person name="Hauser L."/>
            <person name="Markowitz V."/>
            <person name="Cheng J.-F."/>
            <person name="Hugenholtz P."/>
            <person name="Woyke T."/>
            <person name="Wu D."/>
            <person name="Tindall B."/>
            <person name="Pomrenke H."/>
            <person name="Brambilla E."/>
            <person name="Klenk H.-P."/>
            <person name="Eisen J.A."/>
        </authorList>
    </citation>
    <scope>NUCLEOTIDE SEQUENCE [LARGE SCALE GENOMIC DNA]</scope>
    <source>
        <strain evidence="10">ATCC BAA-1392 / DSM 18658 / VKM B-2454 / MOB10</strain>
    </source>
</reference>
<keyword evidence="3 8" id="KW-0813">Transport</keyword>
<evidence type="ECO:0000256" key="8">
    <source>
        <dbReference type="RuleBase" id="RU365092"/>
    </source>
</evidence>
<keyword evidence="4 8" id="KW-1003">Cell membrane</keyword>
<keyword evidence="6 8" id="KW-1133">Transmembrane helix</keyword>
<dbReference type="KEGG" id="saci:Sinac_3265"/>
<feature type="transmembrane region" description="Helical" evidence="8">
    <location>
        <begin position="12"/>
        <end position="31"/>
    </location>
</feature>
<dbReference type="Pfam" id="PF02652">
    <property type="entry name" value="Lactate_perm"/>
    <property type="match status" value="1"/>
</dbReference>
<keyword evidence="7 8" id="KW-0472">Membrane</keyword>
<feature type="transmembrane region" description="Helical" evidence="8">
    <location>
        <begin position="220"/>
        <end position="239"/>
    </location>
</feature>
<feature type="transmembrane region" description="Helical" evidence="8">
    <location>
        <begin position="375"/>
        <end position="398"/>
    </location>
</feature>
<feature type="transmembrane region" description="Helical" evidence="8">
    <location>
        <begin position="534"/>
        <end position="553"/>
    </location>
</feature>
<feature type="transmembrane region" description="Helical" evidence="8">
    <location>
        <begin position="410"/>
        <end position="430"/>
    </location>
</feature>
<keyword evidence="10" id="KW-1185">Reference proteome</keyword>
<evidence type="ECO:0000256" key="1">
    <source>
        <dbReference type="ARBA" id="ARBA00004651"/>
    </source>
</evidence>
<dbReference type="GO" id="GO:0015129">
    <property type="term" value="F:lactate transmembrane transporter activity"/>
    <property type="evidence" value="ECO:0007669"/>
    <property type="project" value="UniProtKB-UniRule"/>
</dbReference>
<feature type="transmembrane region" description="Helical" evidence="8">
    <location>
        <begin position="154"/>
        <end position="176"/>
    </location>
</feature>
<gene>
    <name evidence="9" type="ordered locus">Sinac_3265</name>
</gene>
<feature type="transmembrane region" description="Helical" evidence="8">
    <location>
        <begin position="303"/>
        <end position="323"/>
    </location>
</feature>
<feature type="transmembrane region" description="Helical" evidence="8">
    <location>
        <begin position="37"/>
        <end position="56"/>
    </location>
</feature>
<feature type="transmembrane region" description="Helical" evidence="8">
    <location>
        <begin position="117"/>
        <end position="147"/>
    </location>
</feature>
<dbReference type="OrthoDB" id="9761056at2"/>
<dbReference type="InterPro" id="IPR003804">
    <property type="entry name" value="Lactate_perm"/>
</dbReference>
<evidence type="ECO:0000256" key="7">
    <source>
        <dbReference type="ARBA" id="ARBA00023136"/>
    </source>
</evidence>
<name>L0DFU9_SINAD</name>
<evidence type="ECO:0000256" key="5">
    <source>
        <dbReference type="ARBA" id="ARBA00022692"/>
    </source>
</evidence>
<dbReference type="STRING" id="886293.Sinac_3265"/>
<dbReference type="HOGENOM" id="CLU_021628_0_0_0"/>
<comment type="function">
    <text evidence="8">Uptake of L-lactate across the membrane. Can also transport D-lactate and glycolate.</text>
</comment>
<comment type="similarity">
    <text evidence="2 8">Belongs to the lactate permease family.</text>
</comment>
<keyword evidence="5 8" id="KW-0812">Transmembrane</keyword>
<dbReference type="AlphaFoldDB" id="L0DFU9"/>
<dbReference type="GO" id="GO:0015295">
    <property type="term" value="F:solute:proton symporter activity"/>
    <property type="evidence" value="ECO:0007669"/>
    <property type="project" value="TreeGrafter"/>
</dbReference>
<dbReference type="EMBL" id="CP003364">
    <property type="protein sequence ID" value="AGA27536.1"/>
    <property type="molecule type" value="Genomic_DNA"/>
</dbReference>
<sequence length="568" mass="60051">MWTQVYDPLGNWPLSTLMAALPVLVLLGLLASGKMGAWQAALCGLLTASVVAATVFRMPPEMILASVGVGVIFALFRIVWLIVAAVFLYDIAVATGQFDVMKASIARLSGDRRLQAVLVAFSFGAFIEGAAGFGAPVAISAAFLVGLGFQPFQAALLCLIANTAPVAWGAIGTPILTLSKVTELDVEALSATAGRILPFLSLLIPFWLVRTMTGWRQTFAVWPALLVVGGTFAGIQFAWSNFVGFELVDLVSAVGSLVAGVVLLQFWRPKDEWRFAHEEESDKEVRPHDPTHQPLTAGRVARAWMPFGLLSLTVLVWGIPAIAPLGTPAVKDWLDTRTSWKPAMIGLHEKVAKGEAVTGHAHPEPKDYEKATVDLVPVSSTGTAVFLAAILSGLLLGVGPATMAVTLAKTVARMVPAIAAIFSMLALGFVTKYSGMDAVLGLAFTRTGPWLYPVFGTMLGWLGVALTGSDTSSNVLFGNLQKITAKKLGLNPILMAAANTTGGVMGKMIDAQSIVVAAAATGEGGREGELLRAVLWHSVALALIVGVIVWIYAHVTPWMVAMPPVVSY</sequence>
<feature type="transmembrane region" description="Helical" evidence="8">
    <location>
        <begin position="450"/>
        <end position="468"/>
    </location>
</feature>
<evidence type="ECO:0000256" key="4">
    <source>
        <dbReference type="ARBA" id="ARBA00022475"/>
    </source>
</evidence>
<dbReference type="PANTHER" id="PTHR30003">
    <property type="entry name" value="L-LACTATE PERMEASE"/>
    <property type="match status" value="1"/>
</dbReference>
<dbReference type="eggNOG" id="COG1620">
    <property type="taxonomic scope" value="Bacteria"/>
</dbReference>
<protein>
    <recommendedName>
        <fullName evidence="8">L-lactate permease</fullName>
    </recommendedName>
</protein>
<feature type="transmembrane region" description="Helical" evidence="8">
    <location>
        <begin position="245"/>
        <end position="267"/>
    </location>
</feature>
<dbReference type="NCBIfam" id="TIGR00795">
    <property type="entry name" value="lctP"/>
    <property type="match status" value="1"/>
</dbReference>
<proteinExistence type="inferred from homology"/>
<accession>L0DFU9</accession>
<dbReference type="GO" id="GO:0005886">
    <property type="term" value="C:plasma membrane"/>
    <property type="evidence" value="ECO:0007669"/>
    <property type="project" value="UniProtKB-SubCell"/>
</dbReference>
<comment type="subcellular location">
    <subcellularLocation>
        <location evidence="1 8">Cell membrane</location>
        <topology evidence="1 8">Multi-pass membrane protein</topology>
    </subcellularLocation>
</comment>
<feature type="transmembrane region" description="Helical" evidence="8">
    <location>
        <begin position="63"/>
        <end position="89"/>
    </location>
</feature>
<evidence type="ECO:0000313" key="9">
    <source>
        <dbReference type="EMBL" id="AGA27536.1"/>
    </source>
</evidence>
<evidence type="ECO:0000256" key="3">
    <source>
        <dbReference type="ARBA" id="ARBA00022448"/>
    </source>
</evidence>